<evidence type="ECO:0000313" key="9">
    <source>
        <dbReference type="EMBL" id="MEJ8809854.1"/>
    </source>
</evidence>
<evidence type="ECO:0000256" key="6">
    <source>
        <dbReference type="PROSITE-ProRule" id="PRU01161"/>
    </source>
</evidence>
<feature type="active site" description="Proton acceptor" evidence="6">
    <location>
        <position position="229"/>
    </location>
</feature>
<dbReference type="PANTHER" id="PTHR14226">
    <property type="entry name" value="NEUROPATHY TARGET ESTERASE/SWISS CHEESE D.MELANOGASTER"/>
    <property type="match status" value="1"/>
</dbReference>
<dbReference type="Gene3D" id="3.10.20.310">
    <property type="entry name" value="membrane protein fhac"/>
    <property type="match status" value="1"/>
</dbReference>
<evidence type="ECO:0000256" key="2">
    <source>
        <dbReference type="ARBA" id="ARBA00022801"/>
    </source>
</evidence>
<dbReference type="SUPFAM" id="SSF52151">
    <property type="entry name" value="FabD/lysophospholipase-like"/>
    <property type="match status" value="1"/>
</dbReference>
<feature type="short sequence motif" description="GXSXG" evidence="6">
    <location>
        <begin position="81"/>
        <end position="85"/>
    </location>
</feature>
<feature type="short sequence motif" description="DGA/G" evidence="6">
    <location>
        <begin position="229"/>
        <end position="231"/>
    </location>
</feature>
<keyword evidence="7" id="KW-0732">Signal</keyword>
<dbReference type="Gene3D" id="2.40.160.50">
    <property type="entry name" value="membrane protein fhac: a member of the omp85/tpsb transporter family"/>
    <property type="match status" value="1"/>
</dbReference>
<evidence type="ECO:0000313" key="10">
    <source>
        <dbReference type="Proteomes" id="UP001365846"/>
    </source>
</evidence>
<keyword evidence="2 6" id="KW-0378">Hydrolase</keyword>
<keyword evidence="5" id="KW-0472">Membrane</keyword>
<organism evidence="9 10">
    <name type="scientific">Variovorax ureilyticus</name>
    <dbReference type="NCBI Taxonomy" id="1836198"/>
    <lineage>
        <taxon>Bacteria</taxon>
        <taxon>Pseudomonadati</taxon>
        <taxon>Pseudomonadota</taxon>
        <taxon>Betaproteobacteria</taxon>
        <taxon>Burkholderiales</taxon>
        <taxon>Comamonadaceae</taxon>
        <taxon>Variovorax</taxon>
    </lineage>
</organism>
<evidence type="ECO:0000256" key="4">
    <source>
        <dbReference type="ARBA" id="ARBA00023098"/>
    </source>
</evidence>
<feature type="chain" id="PRO_5045058694" evidence="7">
    <location>
        <begin position="24"/>
        <end position="765"/>
    </location>
</feature>
<dbReference type="PANTHER" id="PTHR14226:SF29">
    <property type="entry name" value="NEUROPATHY TARGET ESTERASE SWS"/>
    <property type="match status" value="1"/>
</dbReference>
<reference evidence="9 10" key="1">
    <citation type="submission" date="2024-03" db="EMBL/GenBank/DDBJ databases">
        <title>Novel species of the genus Variovorax.</title>
        <authorList>
            <person name="Liu Q."/>
            <person name="Xin Y.-H."/>
        </authorList>
    </citation>
    <scope>NUCLEOTIDE SEQUENCE [LARGE SCALE GENOMIC DNA]</scope>
    <source>
        <strain evidence="9 10">KACC 18899</strain>
    </source>
</reference>
<dbReference type="CDD" id="cd07205">
    <property type="entry name" value="Pat_PNPLA6_PNPLA7_NTE1_like"/>
    <property type="match status" value="1"/>
</dbReference>
<comment type="subcellular location">
    <subcellularLocation>
        <location evidence="1">Membrane</location>
    </subcellularLocation>
</comment>
<proteinExistence type="predicted"/>
<keyword evidence="10" id="KW-1185">Reference proteome</keyword>
<feature type="signal peptide" evidence="7">
    <location>
        <begin position="1"/>
        <end position="23"/>
    </location>
</feature>
<dbReference type="PROSITE" id="PS51635">
    <property type="entry name" value="PNPLA"/>
    <property type="match status" value="1"/>
</dbReference>
<name>A0ABU8VAE4_9BURK</name>
<feature type="domain" description="PNPLA" evidence="8">
    <location>
        <begin position="50"/>
        <end position="242"/>
    </location>
</feature>
<evidence type="ECO:0000256" key="1">
    <source>
        <dbReference type="ARBA" id="ARBA00004370"/>
    </source>
</evidence>
<gene>
    <name evidence="9" type="ORF">WKW77_02165</name>
</gene>
<dbReference type="InterPro" id="IPR000184">
    <property type="entry name" value="Bac_surfAg_D15"/>
</dbReference>
<dbReference type="Pfam" id="PF01734">
    <property type="entry name" value="Patatin"/>
    <property type="match status" value="1"/>
</dbReference>
<dbReference type="Proteomes" id="UP001365846">
    <property type="component" value="Unassembled WGS sequence"/>
</dbReference>
<protein>
    <submittedName>
        <fullName evidence="9">Patatin-like phospholipase family protein</fullName>
    </submittedName>
</protein>
<dbReference type="Gene3D" id="3.40.1090.10">
    <property type="entry name" value="Cytosolic phospholipase A2 catalytic domain"/>
    <property type="match status" value="2"/>
</dbReference>
<accession>A0ABU8VAE4</accession>
<evidence type="ECO:0000256" key="7">
    <source>
        <dbReference type="SAM" id="SignalP"/>
    </source>
</evidence>
<keyword evidence="4 6" id="KW-0443">Lipid metabolism</keyword>
<dbReference type="RefSeq" id="WP_340355170.1">
    <property type="nucleotide sequence ID" value="NZ_JBBKZU010000001.1"/>
</dbReference>
<comment type="caution">
    <text evidence="9">The sequence shown here is derived from an EMBL/GenBank/DDBJ whole genome shotgun (WGS) entry which is preliminary data.</text>
</comment>
<dbReference type="InterPro" id="IPR016035">
    <property type="entry name" value="Acyl_Trfase/lysoPLipase"/>
</dbReference>
<feature type="active site" description="Nucleophile" evidence="6">
    <location>
        <position position="83"/>
    </location>
</feature>
<evidence type="ECO:0000256" key="3">
    <source>
        <dbReference type="ARBA" id="ARBA00022963"/>
    </source>
</evidence>
<feature type="short sequence motif" description="GXGXXG" evidence="6">
    <location>
        <begin position="54"/>
        <end position="59"/>
    </location>
</feature>
<sequence>MWRRLFCAVALVATGMPAGAAFADEGIQTVRPPANPTVANATGTRPRICLALSGGGARGYAHIGVLKELEALRVPIDCIAGTSMGAIIGGLYASGISAAELEKTLSGIDLTDVAFDREARSEQPQMVRKDNLDYPIGLPLGFGRDGVHSAGGLVQGNRLLALLQKHTSRLPGDVSFDDLPVPFRAVATDIETGSMVVLREGSLPLAMRASMAVPGLFSPVVMDQRTLVDGGIVNNLPIDVARQMGAQVVIAIDIGTPLKSADELTSMASITQQMIGVLINQNARRQKDQLGVSDVLLQPDLSGIAFTDFAESGKSIAAGAAAIQRAQAQISALSLAPDAWSEYHASRNEHAYLPNGTKIDRVEIATNGNVPAKRVKEVLRAKPGDVYDPVQIDRDLAMLNSANDFESVSHTLTGPDGDRVLQVTANSKSWGPNFLLFGLGVSSNFGGEGAFTLRVGHRMPWITQGGLAWHNDVVLGSRDLMLRTELRQPVFSVDGLYLAPFASFKRNQADIYNDSVSDTLPIAKFQQREMRAGLNAGLPLGKLGEVRAGVARVNTSYASLMAPELYAADDAASSVQRTFSTSQTVGRVEVEIDQLDDALFPRHGYYVNGYTEMALDQTEGKYNTARIRTLWAESIGRHSLNAAFEAGGLFGKTGTTAFPFSLGGFQHLAAYAQDQFSGQYVMYGRLTYLAQLKRFNSGAVRSLFAGTSLEAGNVWNRRSDFGQGPWRTSTSAFLGATTPLGPLYLGVAAAPGGTHNVYLQVGNQF</sequence>
<evidence type="ECO:0000256" key="5">
    <source>
        <dbReference type="ARBA" id="ARBA00023136"/>
    </source>
</evidence>
<dbReference type="InterPro" id="IPR050301">
    <property type="entry name" value="NTE"/>
</dbReference>
<dbReference type="EMBL" id="JBBKZU010000001">
    <property type="protein sequence ID" value="MEJ8809854.1"/>
    <property type="molecule type" value="Genomic_DNA"/>
</dbReference>
<dbReference type="InterPro" id="IPR002641">
    <property type="entry name" value="PNPLA_dom"/>
</dbReference>
<dbReference type="Pfam" id="PF01103">
    <property type="entry name" value="Omp85"/>
    <property type="match status" value="1"/>
</dbReference>
<evidence type="ECO:0000259" key="8">
    <source>
        <dbReference type="PROSITE" id="PS51635"/>
    </source>
</evidence>
<keyword evidence="3 6" id="KW-0442">Lipid degradation</keyword>